<dbReference type="SUPFAM" id="SSF52540">
    <property type="entry name" value="P-loop containing nucleoside triphosphate hydrolases"/>
    <property type="match status" value="1"/>
</dbReference>
<dbReference type="RefSeq" id="WP_038282058.1">
    <property type="nucleotide sequence ID" value="NZ_JPME01000015.1"/>
</dbReference>
<protein>
    <submittedName>
        <fullName evidence="2">Uncharacterized protein</fullName>
    </submittedName>
</protein>
<dbReference type="Proteomes" id="UP000028525">
    <property type="component" value="Unassembled WGS sequence"/>
</dbReference>
<organism evidence="2 3">
    <name type="scientific">Lacrimispora celerecrescens</name>
    <dbReference type="NCBI Taxonomy" id="29354"/>
    <lineage>
        <taxon>Bacteria</taxon>
        <taxon>Bacillati</taxon>
        <taxon>Bacillota</taxon>
        <taxon>Clostridia</taxon>
        <taxon>Lachnospirales</taxon>
        <taxon>Lachnospiraceae</taxon>
        <taxon>Lacrimispora</taxon>
    </lineage>
</organism>
<accession>A0A084JLJ4</accession>
<dbReference type="Gene3D" id="3.40.50.300">
    <property type="entry name" value="P-loop containing nucleotide triphosphate hydrolases"/>
    <property type="match status" value="1"/>
</dbReference>
<proteinExistence type="predicted"/>
<feature type="transmembrane region" description="Helical" evidence="1">
    <location>
        <begin position="329"/>
        <end position="349"/>
    </location>
</feature>
<reference evidence="2 3" key="1">
    <citation type="submission" date="2014-07" db="EMBL/GenBank/DDBJ databases">
        <title>Draft genome of Clostridium celerecrescens 152B isolated from sediments associated with methane hydrate from Krishna Godavari basin.</title>
        <authorList>
            <person name="Honkalas V.S."/>
            <person name="Dabir A.P."/>
            <person name="Arora P."/>
            <person name="Dhakephalkar P.K."/>
        </authorList>
    </citation>
    <scope>NUCLEOTIDE SEQUENCE [LARGE SCALE GENOMIC DNA]</scope>
    <source>
        <strain evidence="2 3">152B</strain>
    </source>
</reference>
<keyword evidence="3" id="KW-1185">Reference proteome</keyword>
<dbReference type="AlphaFoldDB" id="A0A084JLJ4"/>
<keyword evidence="1" id="KW-0472">Membrane</keyword>
<dbReference type="InterPro" id="IPR027417">
    <property type="entry name" value="P-loop_NTPase"/>
</dbReference>
<keyword evidence="1" id="KW-0812">Transmembrane</keyword>
<evidence type="ECO:0000313" key="3">
    <source>
        <dbReference type="Proteomes" id="UP000028525"/>
    </source>
</evidence>
<dbReference type="OrthoDB" id="2531964at2"/>
<evidence type="ECO:0000256" key="1">
    <source>
        <dbReference type="SAM" id="Phobius"/>
    </source>
</evidence>
<keyword evidence="1" id="KW-1133">Transmembrane helix</keyword>
<dbReference type="STRING" id="29354.IO98_14285"/>
<name>A0A084JLJ4_9FIRM</name>
<sequence>MVKLEEVFGVSRMPVLSYIERQEVDGAFENALRSDKQIIVYGASKQGKTALVSKYLPYSDCLAVSCSPKSQVSDIYKSILRKLGIEILTDKQKSKSGGVEIGAVAKIKSKLPFLAAAEVEGSAKANVSAEQQLTYRSIEFNLELPQDIFDLYKQANSDKFVILENFHYLSSDVQKQLAFDLRTFQELGLRFIILGVWKEKNRLIQFNGDLQDRIAEIPVEPWDNTEFISVAKKGAEELNIEISDEILLKLCEESMGSIGVVQELLKLLCLENGILQKQGLRKYIVDQMTLDHAITAKCDDYSSRHVRALEDIAKGQRDIKDKEKKPLFLPYYFVVAILSVDFSTILMGVPRKKIEELIKSRHHRSADIRPSDIGYLLSSLAKLQTAKKIQPPLFDYDISQRTINIIDSTFYFFLKHCDRGEIIENIENPLE</sequence>
<gene>
    <name evidence="2" type="ORF">IO98_14285</name>
</gene>
<evidence type="ECO:0000313" key="2">
    <source>
        <dbReference type="EMBL" id="KEZ89828.1"/>
    </source>
</evidence>
<dbReference type="EMBL" id="JPME01000015">
    <property type="protein sequence ID" value="KEZ89828.1"/>
    <property type="molecule type" value="Genomic_DNA"/>
</dbReference>
<comment type="caution">
    <text evidence="2">The sequence shown here is derived from an EMBL/GenBank/DDBJ whole genome shotgun (WGS) entry which is preliminary data.</text>
</comment>